<dbReference type="PANTHER" id="PTHR34406">
    <property type="entry name" value="PROTEIN YCEI"/>
    <property type="match status" value="1"/>
</dbReference>
<dbReference type="InterPro" id="IPR007372">
    <property type="entry name" value="Lipid/polyisoprenoid-bd_YceI"/>
</dbReference>
<dbReference type="EMBL" id="RBIL01000003">
    <property type="protein sequence ID" value="RKQ84943.1"/>
    <property type="molecule type" value="Genomic_DNA"/>
</dbReference>
<protein>
    <submittedName>
        <fullName evidence="3">Polyisoprenoid-binding protein YceI</fullName>
    </submittedName>
</protein>
<evidence type="ECO:0000259" key="2">
    <source>
        <dbReference type="SMART" id="SM00867"/>
    </source>
</evidence>
<keyword evidence="4" id="KW-1185">Reference proteome</keyword>
<sequence>MSTTASPLAGTFNADPVHSNFGFAVRYQGVSLFKGTLDEVAATLTDGKLEGTAQVESISIRTPEQFRAHVLGGDDFFAAEQYPTVTFSSTSIDVAADNTVEVKGDLTIKDNTKPVVAKGTWVAPAPDAFGSTRAHLNLEAVIDRTEFGLTWNAPLPSGGKALANEVTLTIELALVEQA</sequence>
<evidence type="ECO:0000313" key="3">
    <source>
        <dbReference type="EMBL" id="RKQ84943.1"/>
    </source>
</evidence>
<dbReference type="Pfam" id="PF04264">
    <property type="entry name" value="YceI"/>
    <property type="match status" value="1"/>
</dbReference>
<comment type="similarity">
    <text evidence="1">Belongs to the UPF0312 family.</text>
</comment>
<gene>
    <name evidence="3" type="ORF">C8N24_6574</name>
</gene>
<proteinExistence type="inferred from homology"/>
<feature type="domain" description="Lipid/polyisoprenoid-binding YceI-like" evidence="2">
    <location>
        <begin position="11"/>
        <end position="175"/>
    </location>
</feature>
<dbReference type="PANTHER" id="PTHR34406:SF1">
    <property type="entry name" value="PROTEIN YCEI"/>
    <property type="match status" value="1"/>
</dbReference>
<dbReference type="AlphaFoldDB" id="A0A660KVB8"/>
<evidence type="ECO:0000313" key="4">
    <source>
        <dbReference type="Proteomes" id="UP000278962"/>
    </source>
</evidence>
<accession>A0A660KVB8</accession>
<dbReference type="Proteomes" id="UP000278962">
    <property type="component" value="Unassembled WGS sequence"/>
</dbReference>
<name>A0A660KVB8_9ACTN</name>
<dbReference type="SMART" id="SM00867">
    <property type="entry name" value="YceI"/>
    <property type="match status" value="1"/>
</dbReference>
<dbReference type="Gene3D" id="2.40.128.110">
    <property type="entry name" value="Lipid/polyisoprenoid-binding, YceI-like"/>
    <property type="match status" value="1"/>
</dbReference>
<evidence type="ECO:0000256" key="1">
    <source>
        <dbReference type="ARBA" id="ARBA00008812"/>
    </source>
</evidence>
<dbReference type="RefSeq" id="WP_170179580.1">
    <property type="nucleotide sequence ID" value="NZ_RBIL01000003.1"/>
</dbReference>
<dbReference type="InterPro" id="IPR036761">
    <property type="entry name" value="TTHA0802/YceI-like_sf"/>
</dbReference>
<organism evidence="3 4">
    <name type="scientific">Solirubrobacter pauli</name>
    <dbReference type="NCBI Taxonomy" id="166793"/>
    <lineage>
        <taxon>Bacteria</taxon>
        <taxon>Bacillati</taxon>
        <taxon>Actinomycetota</taxon>
        <taxon>Thermoleophilia</taxon>
        <taxon>Solirubrobacterales</taxon>
        <taxon>Solirubrobacteraceae</taxon>
        <taxon>Solirubrobacter</taxon>
    </lineage>
</organism>
<reference evidence="3 4" key="1">
    <citation type="submission" date="2018-10" db="EMBL/GenBank/DDBJ databases">
        <title>Genomic Encyclopedia of Archaeal and Bacterial Type Strains, Phase II (KMG-II): from individual species to whole genera.</title>
        <authorList>
            <person name="Goeker M."/>
        </authorList>
    </citation>
    <scope>NUCLEOTIDE SEQUENCE [LARGE SCALE GENOMIC DNA]</scope>
    <source>
        <strain evidence="3 4">DSM 14954</strain>
    </source>
</reference>
<dbReference type="SUPFAM" id="SSF101874">
    <property type="entry name" value="YceI-like"/>
    <property type="match status" value="1"/>
</dbReference>
<comment type="caution">
    <text evidence="3">The sequence shown here is derived from an EMBL/GenBank/DDBJ whole genome shotgun (WGS) entry which is preliminary data.</text>
</comment>